<dbReference type="KEGG" id="ruf:TH63_04695"/>
<dbReference type="Pfam" id="PF00582">
    <property type="entry name" value="Usp"/>
    <property type="match status" value="2"/>
</dbReference>
<evidence type="ECO:0000259" key="2">
    <source>
        <dbReference type="Pfam" id="PF00582"/>
    </source>
</evidence>
<dbReference type="PANTHER" id="PTHR46268">
    <property type="entry name" value="STRESS RESPONSE PROTEIN NHAX"/>
    <property type="match status" value="1"/>
</dbReference>
<dbReference type="EMBL" id="CP010777">
    <property type="protein sequence ID" value="AKQ45092.1"/>
    <property type="molecule type" value="Genomic_DNA"/>
</dbReference>
<dbReference type="OrthoDB" id="936242at2"/>
<dbReference type="PATRIC" id="fig|1379910.4.peg.1019"/>
<protein>
    <recommendedName>
        <fullName evidence="2">UspA domain-containing protein</fullName>
    </recommendedName>
</protein>
<accession>A0A0H4VMI8</accession>
<reference evidence="3 4" key="1">
    <citation type="submission" date="2015-01" db="EMBL/GenBank/DDBJ databases">
        <title>Rufibacter sp./DG31D/ whole genome sequencing.</title>
        <authorList>
            <person name="Kim M.K."/>
            <person name="Srinivasan S."/>
            <person name="Lee J.-J."/>
        </authorList>
    </citation>
    <scope>NUCLEOTIDE SEQUENCE [LARGE SCALE GENOMIC DNA]</scope>
    <source>
        <strain evidence="3 4">DG31D</strain>
    </source>
</reference>
<proteinExistence type="inferred from homology"/>
<gene>
    <name evidence="3" type="ORF">TH63_04695</name>
</gene>
<evidence type="ECO:0000313" key="4">
    <source>
        <dbReference type="Proteomes" id="UP000036458"/>
    </source>
</evidence>
<dbReference type="SUPFAM" id="SSF52402">
    <property type="entry name" value="Adenine nucleotide alpha hydrolases-like"/>
    <property type="match status" value="2"/>
</dbReference>
<dbReference type="PANTHER" id="PTHR46268:SF6">
    <property type="entry name" value="UNIVERSAL STRESS PROTEIN UP12"/>
    <property type="match status" value="1"/>
</dbReference>
<dbReference type="AlphaFoldDB" id="A0A0H4VMI8"/>
<dbReference type="RefSeq" id="WP_048919927.1">
    <property type="nucleotide sequence ID" value="NZ_CP010777.1"/>
</dbReference>
<keyword evidence="4" id="KW-1185">Reference proteome</keyword>
<organism evidence="3 4">
    <name type="scientific">Rufibacter radiotolerans</name>
    <dbReference type="NCBI Taxonomy" id="1379910"/>
    <lineage>
        <taxon>Bacteria</taxon>
        <taxon>Pseudomonadati</taxon>
        <taxon>Bacteroidota</taxon>
        <taxon>Cytophagia</taxon>
        <taxon>Cytophagales</taxon>
        <taxon>Hymenobacteraceae</taxon>
        <taxon>Rufibacter</taxon>
    </lineage>
</organism>
<dbReference type="InterPro" id="IPR006015">
    <property type="entry name" value="Universal_stress_UspA"/>
</dbReference>
<feature type="domain" description="UspA" evidence="2">
    <location>
        <begin position="171"/>
        <end position="276"/>
    </location>
</feature>
<dbReference type="PRINTS" id="PR01438">
    <property type="entry name" value="UNVRSLSTRESS"/>
</dbReference>
<feature type="domain" description="UspA" evidence="2">
    <location>
        <begin position="2"/>
        <end position="144"/>
    </location>
</feature>
<sequence length="279" mass="31236">MEKILCPTDFTSCSRNALNYARELAQPLQAKMLLFHSVPQPEKEPYVPVGGVPYMEPIPDPEEKKVREMQISLAKEKLFAVAKECGATESELRVGAVSSTLPVAAAETEADVIVLGHEGLQDIFPASVTSQIIRYSPCPVLIIPPHVSFQPLRKIVFATDLRGDDFTDIGFVSQLAAAFQGQIQFLHILTDAGDQERAKAERGLRLICKRSFYPQVSYALEKDNNVQEGITRFCFQEKADLLVMGSRNINFWQYQFLVNKTQKVASNTFLPLLVLPYKK</sequence>
<dbReference type="CDD" id="cd00293">
    <property type="entry name" value="USP-like"/>
    <property type="match status" value="1"/>
</dbReference>
<comment type="similarity">
    <text evidence="1">Belongs to the universal stress protein A family.</text>
</comment>
<dbReference type="Gene3D" id="3.40.50.12370">
    <property type="match status" value="1"/>
</dbReference>
<evidence type="ECO:0000256" key="1">
    <source>
        <dbReference type="ARBA" id="ARBA00008791"/>
    </source>
</evidence>
<dbReference type="STRING" id="1379910.TH63_04695"/>
<dbReference type="Proteomes" id="UP000036458">
    <property type="component" value="Chromosome"/>
</dbReference>
<name>A0A0H4VMI8_9BACT</name>
<dbReference type="InterPro" id="IPR006016">
    <property type="entry name" value="UspA"/>
</dbReference>
<evidence type="ECO:0000313" key="3">
    <source>
        <dbReference type="EMBL" id="AKQ45092.1"/>
    </source>
</evidence>